<gene>
    <name evidence="2" type="ORF">IPZ78_00305</name>
</gene>
<reference evidence="2" key="1">
    <citation type="submission" date="2020-10" db="EMBL/GenBank/DDBJ databases">
        <authorList>
            <person name="Lu T."/>
            <person name="Wang Q."/>
            <person name="Han X."/>
        </authorList>
    </citation>
    <scope>NUCLEOTIDE SEQUENCE</scope>
    <source>
        <strain evidence="2">WQ 366</strain>
    </source>
</reference>
<evidence type="ECO:0000313" key="3">
    <source>
        <dbReference type="Proteomes" id="UP001165302"/>
    </source>
</evidence>
<protein>
    <recommendedName>
        <fullName evidence="1">Carbohydrate-binding domain-containing protein</fullName>
    </recommendedName>
</protein>
<dbReference type="CDD" id="cd09620">
    <property type="entry name" value="CBM9_like_3"/>
    <property type="match status" value="1"/>
</dbReference>
<feature type="domain" description="Carbohydrate-binding" evidence="1">
    <location>
        <begin position="23"/>
        <end position="207"/>
    </location>
</feature>
<dbReference type="Proteomes" id="UP001165302">
    <property type="component" value="Unassembled WGS sequence"/>
</dbReference>
<organism evidence="2 3">
    <name type="scientific">Sphingobacterium bovistauri</name>
    <dbReference type="NCBI Taxonomy" id="2781959"/>
    <lineage>
        <taxon>Bacteria</taxon>
        <taxon>Pseudomonadati</taxon>
        <taxon>Bacteroidota</taxon>
        <taxon>Sphingobacteriia</taxon>
        <taxon>Sphingobacteriales</taxon>
        <taxon>Sphingobacteriaceae</taxon>
        <taxon>Sphingobacterium</taxon>
    </lineage>
</organism>
<dbReference type="Gene3D" id="2.60.40.1190">
    <property type="match status" value="1"/>
</dbReference>
<dbReference type="RefSeq" id="WP_225550911.1">
    <property type="nucleotide sequence ID" value="NZ_JADEYP010000001.1"/>
</dbReference>
<keyword evidence="3" id="KW-1185">Reference proteome</keyword>
<dbReference type="InterPro" id="IPR010502">
    <property type="entry name" value="Carb-bd_dom_fam9"/>
</dbReference>
<dbReference type="SUPFAM" id="SSF49344">
    <property type="entry name" value="CBD9-like"/>
    <property type="match status" value="1"/>
</dbReference>
<dbReference type="EMBL" id="JADEYP010000001">
    <property type="protein sequence ID" value="MCA5003585.1"/>
    <property type="molecule type" value="Genomic_DNA"/>
</dbReference>
<evidence type="ECO:0000259" key="1">
    <source>
        <dbReference type="Pfam" id="PF16011"/>
    </source>
</evidence>
<proteinExistence type="predicted"/>
<name>A0ABS7Z091_9SPHI</name>
<dbReference type="Pfam" id="PF16011">
    <property type="entry name" value="CBM9_2"/>
    <property type="match status" value="1"/>
</dbReference>
<sequence length="208" mass="24478">MNTLQVNKISLPSINFESLRFAFKELDWHTIDHAPWKVEFPYIPKVKFQIAYNSEYIFIKYHVQEEFVKATYVRANENVWEDSCVEFFVSFDNKQSYYNFEFNALGTGLIGYGSAVKTERKRLTAEEIDSVDVYTQLSKINGKKQWEISLIIPITLFGDKRLEGSTFHANFYKCGDELPKPHFVTWNTIDLPKPNFHRPDFFGEINFI</sequence>
<evidence type="ECO:0000313" key="2">
    <source>
        <dbReference type="EMBL" id="MCA5003585.1"/>
    </source>
</evidence>
<comment type="caution">
    <text evidence="2">The sequence shown here is derived from an EMBL/GenBank/DDBJ whole genome shotgun (WGS) entry which is preliminary data.</text>
</comment>
<accession>A0ABS7Z091</accession>